<proteinExistence type="predicted"/>
<dbReference type="EMBL" id="QYUK01000008">
    <property type="protein sequence ID" value="RJF94514.1"/>
    <property type="molecule type" value="Genomic_DNA"/>
</dbReference>
<gene>
    <name evidence="2" type="ORF">D3874_01375</name>
</gene>
<feature type="transmembrane region" description="Helical" evidence="1">
    <location>
        <begin position="12"/>
        <end position="32"/>
    </location>
</feature>
<keyword evidence="3" id="KW-1185">Reference proteome</keyword>
<feature type="transmembrane region" description="Helical" evidence="1">
    <location>
        <begin position="84"/>
        <end position="102"/>
    </location>
</feature>
<evidence type="ECO:0000256" key="1">
    <source>
        <dbReference type="SAM" id="Phobius"/>
    </source>
</evidence>
<feature type="transmembrane region" description="Helical" evidence="1">
    <location>
        <begin position="44"/>
        <end position="63"/>
    </location>
</feature>
<accession>A0A418WTD1</accession>
<sequence length="258" mass="28477">MQSTLVTRRGRVFISAGSLLCLLMAILGWVYIDRVGSQGKTLMAMLIALLLFPSIGFPILWLAQRGRFYRPRRSFPGFRGSRRFVFLATLPFVGFAILFLFQLPVGKAVGAGIASGVLLLPLYFRSRLQQRTGVFVSIDAVEMLRAKNLLGQEVVRMALAGSGSRKGGTTSAAFALLDDGYAFFWESDGREKRRVRRHFHDLRAFGAISPFHVVTRFAEGEEDVISFHVPAYLSSATLLRAVLEGLDDYIEGPGPIGA</sequence>
<keyword evidence="1" id="KW-0812">Transmembrane</keyword>
<protein>
    <submittedName>
        <fullName evidence="2">Uncharacterized protein</fullName>
    </submittedName>
</protein>
<dbReference type="Proteomes" id="UP000284605">
    <property type="component" value="Unassembled WGS sequence"/>
</dbReference>
<keyword evidence="1" id="KW-0472">Membrane</keyword>
<evidence type="ECO:0000313" key="2">
    <source>
        <dbReference type="EMBL" id="RJF94514.1"/>
    </source>
</evidence>
<reference evidence="2 3" key="1">
    <citation type="submission" date="2018-09" db="EMBL/GenBank/DDBJ databases">
        <authorList>
            <person name="Zhu H."/>
        </authorList>
    </citation>
    <scope>NUCLEOTIDE SEQUENCE [LARGE SCALE GENOMIC DNA]</scope>
    <source>
        <strain evidence="2 3">K1W22B-8</strain>
    </source>
</reference>
<evidence type="ECO:0000313" key="3">
    <source>
        <dbReference type="Proteomes" id="UP000284605"/>
    </source>
</evidence>
<keyword evidence="1" id="KW-1133">Transmembrane helix</keyword>
<comment type="caution">
    <text evidence="2">The sequence shown here is derived from an EMBL/GenBank/DDBJ whole genome shotgun (WGS) entry which is preliminary data.</text>
</comment>
<feature type="transmembrane region" description="Helical" evidence="1">
    <location>
        <begin position="108"/>
        <end position="124"/>
    </location>
</feature>
<name>A0A418WTD1_9PROT</name>
<organism evidence="2 3">
    <name type="scientific">Oleomonas cavernae</name>
    <dbReference type="NCBI Taxonomy" id="2320859"/>
    <lineage>
        <taxon>Bacteria</taxon>
        <taxon>Pseudomonadati</taxon>
        <taxon>Pseudomonadota</taxon>
        <taxon>Alphaproteobacteria</taxon>
        <taxon>Acetobacterales</taxon>
        <taxon>Acetobacteraceae</taxon>
        <taxon>Oleomonas</taxon>
    </lineage>
</organism>
<dbReference type="AlphaFoldDB" id="A0A418WTD1"/>